<feature type="domain" description="Tyrosine specific protein phosphatases" evidence="2">
    <location>
        <begin position="18"/>
        <end position="92"/>
    </location>
</feature>
<comment type="caution">
    <text evidence="3">The sequence shown here is derived from an EMBL/GenBank/DDBJ whole genome shotgun (WGS) entry which is preliminary data.</text>
</comment>
<dbReference type="PANTHER" id="PTHR19134:SF553">
    <property type="entry name" value="TYROSINE-PROTEIN PHOSPHATASE 10D-RELATED"/>
    <property type="match status" value="1"/>
</dbReference>
<organism evidence="3 4">
    <name type="scientific">Cherax quadricarinatus</name>
    <name type="common">Australian red claw crayfish</name>
    <dbReference type="NCBI Taxonomy" id="27406"/>
    <lineage>
        <taxon>Eukaryota</taxon>
        <taxon>Metazoa</taxon>
        <taxon>Ecdysozoa</taxon>
        <taxon>Arthropoda</taxon>
        <taxon>Crustacea</taxon>
        <taxon>Multicrustacea</taxon>
        <taxon>Malacostraca</taxon>
        <taxon>Eumalacostraca</taxon>
        <taxon>Eucarida</taxon>
        <taxon>Decapoda</taxon>
        <taxon>Pleocyemata</taxon>
        <taxon>Astacidea</taxon>
        <taxon>Parastacoidea</taxon>
        <taxon>Parastacidae</taxon>
        <taxon>Cherax</taxon>
    </lineage>
</organism>
<dbReference type="SUPFAM" id="SSF52799">
    <property type="entry name" value="(Phosphotyrosine protein) phosphatases II"/>
    <property type="match status" value="1"/>
</dbReference>
<reference evidence="3 4" key="1">
    <citation type="journal article" date="2024" name="BMC Genomics">
        <title>Genome assembly of redclaw crayfish (Cherax quadricarinatus) provides insights into its immune adaptation and hypoxia tolerance.</title>
        <authorList>
            <person name="Liu Z."/>
            <person name="Zheng J."/>
            <person name="Li H."/>
            <person name="Fang K."/>
            <person name="Wang S."/>
            <person name="He J."/>
            <person name="Zhou D."/>
            <person name="Weng S."/>
            <person name="Chi M."/>
            <person name="Gu Z."/>
            <person name="He J."/>
            <person name="Li F."/>
            <person name="Wang M."/>
        </authorList>
    </citation>
    <scope>NUCLEOTIDE SEQUENCE [LARGE SCALE GENOMIC DNA]</scope>
    <source>
        <strain evidence="3">ZL_2023a</strain>
    </source>
</reference>
<dbReference type="AlphaFoldDB" id="A0AAW0VNT7"/>
<dbReference type="GO" id="GO:0048666">
    <property type="term" value="P:neuron development"/>
    <property type="evidence" value="ECO:0007669"/>
    <property type="project" value="UniProtKB-ARBA"/>
</dbReference>
<dbReference type="PROSITE" id="PS50056">
    <property type="entry name" value="TYR_PHOSPHATASE_2"/>
    <property type="match status" value="1"/>
</dbReference>
<dbReference type="InterPro" id="IPR016130">
    <property type="entry name" value="Tyr_Pase_AS"/>
</dbReference>
<protein>
    <submittedName>
        <fullName evidence="3">Uncharacterized protein</fullName>
    </submittedName>
</protein>
<dbReference type="Pfam" id="PF00102">
    <property type="entry name" value="Y_phosphatase"/>
    <property type="match status" value="1"/>
</dbReference>
<proteinExistence type="predicted"/>
<evidence type="ECO:0000259" key="1">
    <source>
        <dbReference type="PROSITE" id="PS50055"/>
    </source>
</evidence>
<accession>A0AAW0VNT7</accession>
<dbReference type="PROSITE" id="PS50055">
    <property type="entry name" value="TYR_PHOSPHATASE_PTP"/>
    <property type="match status" value="1"/>
</dbReference>
<dbReference type="PRINTS" id="PR00700">
    <property type="entry name" value="PRTYPHPHTASE"/>
</dbReference>
<gene>
    <name evidence="3" type="ORF">OTU49_014677</name>
</gene>
<dbReference type="InterPro" id="IPR000387">
    <property type="entry name" value="Tyr_Pase_dom"/>
</dbReference>
<dbReference type="InterPro" id="IPR003595">
    <property type="entry name" value="Tyr_Pase_cat"/>
</dbReference>
<dbReference type="InterPro" id="IPR000242">
    <property type="entry name" value="PTP_cat"/>
</dbReference>
<dbReference type="PANTHER" id="PTHR19134">
    <property type="entry name" value="RECEPTOR-TYPE TYROSINE-PROTEIN PHOSPHATASE"/>
    <property type="match status" value="1"/>
</dbReference>
<feature type="non-terminal residue" evidence="3">
    <location>
        <position position="1"/>
    </location>
</feature>
<evidence type="ECO:0000313" key="3">
    <source>
        <dbReference type="EMBL" id="KAK8718530.1"/>
    </source>
</evidence>
<keyword evidence="4" id="KW-1185">Reference proteome</keyword>
<evidence type="ECO:0000259" key="2">
    <source>
        <dbReference type="PROSITE" id="PS50056"/>
    </source>
</evidence>
<dbReference type="EMBL" id="JARKIK010005777">
    <property type="protein sequence ID" value="KAK8718530.1"/>
    <property type="molecule type" value="Genomic_DNA"/>
</dbReference>
<dbReference type="SMART" id="SM00404">
    <property type="entry name" value="PTPc_motif"/>
    <property type="match status" value="1"/>
</dbReference>
<dbReference type="Gene3D" id="3.90.190.10">
    <property type="entry name" value="Protein tyrosine phosphatase superfamily"/>
    <property type="match status" value="1"/>
</dbReference>
<feature type="domain" description="Tyrosine-protein phosphatase" evidence="1">
    <location>
        <begin position="1"/>
        <end position="101"/>
    </location>
</feature>
<dbReference type="PROSITE" id="PS00383">
    <property type="entry name" value="TYR_PHOSPHATASE_1"/>
    <property type="match status" value="1"/>
</dbReference>
<dbReference type="GO" id="GO:0004725">
    <property type="term" value="F:protein tyrosine phosphatase activity"/>
    <property type="evidence" value="ECO:0007669"/>
    <property type="project" value="InterPro"/>
</dbReference>
<dbReference type="Proteomes" id="UP001445076">
    <property type="component" value="Unassembled WGS sequence"/>
</dbReference>
<dbReference type="InterPro" id="IPR029021">
    <property type="entry name" value="Prot-tyrosine_phosphatase-like"/>
</dbReference>
<name>A0AAW0VNT7_CHEQU</name>
<sequence>HHYHFVSWPDMGCPNTPDDLIHLVEVVRKAVPPSSSHVVVHCSAGVGRTGTFIGLNNMIDEMADQDSVDVFHTVYRMRLHRTNMVQTEAQYAFLYKCVLKHH</sequence>
<feature type="non-terminal residue" evidence="3">
    <location>
        <position position="102"/>
    </location>
</feature>
<evidence type="ECO:0000313" key="4">
    <source>
        <dbReference type="Proteomes" id="UP001445076"/>
    </source>
</evidence>
<dbReference type="InterPro" id="IPR050348">
    <property type="entry name" value="Protein-Tyr_Phosphatase"/>
</dbReference>